<keyword evidence="2" id="KW-1185">Reference proteome</keyword>
<gene>
    <name evidence="1" type="ORF">ACFSKL_14445</name>
</gene>
<proteinExistence type="predicted"/>
<dbReference type="EMBL" id="JBHUHR010000039">
    <property type="protein sequence ID" value="MFD2036001.1"/>
    <property type="molecule type" value="Genomic_DNA"/>
</dbReference>
<dbReference type="SUPFAM" id="SSF48452">
    <property type="entry name" value="TPR-like"/>
    <property type="match status" value="1"/>
</dbReference>
<name>A0ABW4VQH8_9BACT</name>
<dbReference type="Proteomes" id="UP001597361">
    <property type="component" value="Unassembled WGS sequence"/>
</dbReference>
<evidence type="ECO:0000313" key="1">
    <source>
        <dbReference type="EMBL" id="MFD2036001.1"/>
    </source>
</evidence>
<dbReference type="InterPro" id="IPR036410">
    <property type="entry name" value="HSP_DnaJ_Cys-rich_dom_sf"/>
</dbReference>
<dbReference type="SUPFAM" id="SSF57938">
    <property type="entry name" value="DnaJ/Hsp40 cysteine-rich domain"/>
    <property type="match status" value="1"/>
</dbReference>
<dbReference type="InterPro" id="IPR011990">
    <property type="entry name" value="TPR-like_helical_dom_sf"/>
</dbReference>
<organism evidence="1 2">
    <name type="scientific">Belliella marina</name>
    <dbReference type="NCBI Taxonomy" id="1644146"/>
    <lineage>
        <taxon>Bacteria</taxon>
        <taxon>Pseudomonadati</taxon>
        <taxon>Bacteroidota</taxon>
        <taxon>Cytophagia</taxon>
        <taxon>Cytophagales</taxon>
        <taxon>Cyclobacteriaceae</taxon>
        <taxon>Belliella</taxon>
    </lineage>
</organism>
<accession>A0ABW4VQH8</accession>
<evidence type="ECO:0000313" key="2">
    <source>
        <dbReference type="Proteomes" id="UP001597361"/>
    </source>
</evidence>
<sequence>MKLNPSQNSRKYIFVILAFLWFHTVSAQVQPSLGGSSRIMNSAMEQMENGDYEKANASFRKIIDSNLPIPPEMPYYFAETLYHLEQFDNSANFLNKYLELNGFKGDNYEKAKALEKLLENHLNAIKACGLCDRRGYRYQECFTCEGTKHLEQDCNYCKAKGIVGCSKCVGSGLITRRNVFNIIEYFECERCEGHGRLTCPTCEGSKLETSACRTCQGSGHLQSDKICDHKEEPRHLSQVFNRLKPH</sequence>
<dbReference type="PANTHER" id="PTHR15852:SF54">
    <property type="entry name" value="PROTEIN SSUH2 HOMOLOG"/>
    <property type="match status" value="1"/>
</dbReference>
<reference evidence="2" key="1">
    <citation type="journal article" date="2019" name="Int. J. Syst. Evol. Microbiol.">
        <title>The Global Catalogue of Microorganisms (GCM) 10K type strain sequencing project: providing services to taxonomists for standard genome sequencing and annotation.</title>
        <authorList>
            <consortium name="The Broad Institute Genomics Platform"/>
            <consortium name="The Broad Institute Genome Sequencing Center for Infectious Disease"/>
            <person name="Wu L."/>
            <person name="Ma J."/>
        </authorList>
    </citation>
    <scope>NUCLEOTIDE SEQUENCE [LARGE SCALE GENOMIC DNA]</scope>
    <source>
        <strain evidence="2">CGMCC 1.15180</strain>
    </source>
</reference>
<dbReference type="RefSeq" id="WP_376887027.1">
    <property type="nucleotide sequence ID" value="NZ_JBHUHR010000039.1"/>
</dbReference>
<dbReference type="PANTHER" id="PTHR15852">
    <property type="entry name" value="PLASTID TRANSCRIPTIONALLY ACTIVE PROTEIN"/>
    <property type="match status" value="1"/>
</dbReference>
<protein>
    <submittedName>
        <fullName evidence="1">Molecular chaperone DnaJ</fullName>
    </submittedName>
</protein>
<dbReference type="Gene3D" id="1.25.40.10">
    <property type="entry name" value="Tetratricopeptide repeat domain"/>
    <property type="match status" value="1"/>
</dbReference>
<comment type="caution">
    <text evidence="1">The sequence shown here is derived from an EMBL/GenBank/DDBJ whole genome shotgun (WGS) entry which is preliminary data.</text>
</comment>